<dbReference type="Proteomes" id="UP000719412">
    <property type="component" value="Unassembled WGS sequence"/>
</dbReference>
<dbReference type="GO" id="GO:0006605">
    <property type="term" value="P:protein targeting"/>
    <property type="evidence" value="ECO:0007669"/>
    <property type="project" value="TreeGrafter"/>
</dbReference>
<reference evidence="3" key="1">
    <citation type="journal article" date="2020" name="J Insects Food Feed">
        <title>The yellow mealworm (Tenebrio molitor) genome: a resource for the emerging insects as food and feed industry.</title>
        <authorList>
            <person name="Eriksson T."/>
            <person name="Andere A."/>
            <person name="Kelstrup H."/>
            <person name="Emery V."/>
            <person name="Picard C."/>
        </authorList>
    </citation>
    <scope>NUCLEOTIDE SEQUENCE</scope>
    <source>
        <strain evidence="3">Stoneville</strain>
        <tissue evidence="3">Whole head</tissue>
    </source>
</reference>
<keyword evidence="4" id="KW-1185">Reference proteome</keyword>
<dbReference type="InterPro" id="IPR026091">
    <property type="entry name" value="HPS4"/>
</dbReference>
<feature type="domain" description="CCZ1/INTU/HSP4 first Longin" evidence="2">
    <location>
        <begin position="5"/>
        <end position="113"/>
    </location>
</feature>
<dbReference type="GO" id="GO:0005085">
    <property type="term" value="F:guanyl-nucleotide exchange factor activity"/>
    <property type="evidence" value="ECO:0007669"/>
    <property type="project" value="TreeGrafter"/>
</dbReference>
<dbReference type="PANTHER" id="PTHR14407">
    <property type="entry name" value="HERMANSKY-PUDLAK SYNDROME 4 PROTEIN LIGHT-EAR PROTEIN-RELATED"/>
    <property type="match status" value="1"/>
</dbReference>
<dbReference type="AlphaFoldDB" id="A0A8J6LFL7"/>
<protein>
    <recommendedName>
        <fullName evidence="2">CCZ1/INTU/HSP4 first Longin domain-containing protein</fullName>
    </recommendedName>
</protein>
<dbReference type="InterPro" id="IPR043987">
    <property type="entry name" value="CCZ1/INTU/HSP4_longin_1"/>
</dbReference>
<feature type="transmembrane region" description="Helical" evidence="1">
    <location>
        <begin position="774"/>
        <end position="798"/>
    </location>
</feature>
<feature type="transmembrane region" description="Helical" evidence="1">
    <location>
        <begin position="810"/>
        <end position="829"/>
    </location>
</feature>
<name>A0A8J6LFL7_TENMO</name>
<proteinExistence type="predicted"/>
<accession>A0A8J6LFL7</accession>
<dbReference type="GO" id="GO:0016192">
    <property type="term" value="P:vesicle-mediated transport"/>
    <property type="evidence" value="ECO:0007669"/>
    <property type="project" value="InterPro"/>
</dbReference>
<dbReference type="GO" id="GO:0031085">
    <property type="term" value="C:BLOC-3 complex"/>
    <property type="evidence" value="ECO:0007669"/>
    <property type="project" value="TreeGrafter"/>
</dbReference>
<reference evidence="3" key="2">
    <citation type="submission" date="2021-08" db="EMBL/GenBank/DDBJ databases">
        <authorList>
            <person name="Eriksson T."/>
        </authorList>
    </citation>
    <scope>NUCLEOTIDE SEQUENCE</scope>
    <source>
        <strain evidence="3">Stoneville</strain>
        <tissue evidence="3">Whole head</tissue>
    </source>
</reference>
<keyword evidence="1" id="KW-1133">Transmembrane helix</keyword>
<gene>
    <name evidence="3" type="ORF">GEV33_011836</name>
</gene>
<comment type="caution">
    <text evidence="3">The sequence shown here is derived from an EMBL/GenBank/DDBJ whole genome shotgun (WGS) entry which is preliminary data.</text>
</comment>
<dbReference type="GO" id="GO:0031410">
    <property type="term" value="C:cytoplasmic vesicle"/>
    <property type="evidence" value="ECO:0007669"/>
    <property type="project" value="TreeGrafter"/>
</dbReference>
<dbReference type="GO" id="GO:0005765">
    <property type="term" value="C:lysosomal membrane"/>
    <property type="evidence" value="ECO:0007669"/>
    <property type="project" value="TreeGrafter"/>
</dbReference>
<feature type="transmembrane region" description="Helical" evidence="1">
    <location>
        <begin position="835"/>
        <end position="858"/>
    </location>
</feature>
<keyword evidence="1" id="KW-0812">Transmembrane</keyword>
<dbReference type="EMBL" id="JABDTM020027143">
    <property type="protein sequence ID" value="KAH0810951.1"/>
    <property type="molecule type" value="Genomic_DNA"/>
</dbReference>
<dbReference type="PANTHER" id="PTHR14407:SF9">
    <property type="entry name" value="BLOC-3 COMPLEX MEMBER HPS4"/>
    <property type="match status" value="1"/>
</dbReference>
<evidence type="ECO:0000256" key="1">
    <source>
        <dbReference type="SAM" id="Phobius"/>
    </source>
</evidence>
<keyword evidence="1" id="KW-0472">Membrane</keyword>
<evidence type="ECO:0000313" key="4">
    <source>
        <dbReference type="Proteomes" id="UP000719412"/>
    </source>
</evidence>
<organism evidence="3 4">
    <name type="scientific">Tenebrio molitor</name>
    <name type="common">Yellow mealworm beetle</name>
    <dbReference type="NCBI Taxonomy" id="7067"/>
    <lineage>
        <taxon>Eukaryota</taxon>
        <taxon>Metazoa</taxon>
        <taxon>Ecdysozoa</taxon>
        <taxon>Arthropoda</taxon>
        <taxon>Hexapoda</taxon>
        <taxon>Insecta</taxon>
        <taxon>Pterygota</taxon>
        <taxon>Neoptera</taxon>
        <taxon>Endopterygota</taxon>
        <taxon>Coleoptera</taxon>
        <taxon>Polyphaga</taxon>
        <taxon>Cucujiformia</taxon>
        <taxon>Tenebrionidae</taxon>
        <taxon>Tenebrio</taxon>
    </lineage>
</organism>
<dbReference type="Pfam" id="PF19031">
    <property type="entry name" value="Intu_longin_1"/>
    <property type="match status" value="1"/>
</dbReference>
<evidence type="ECO:0000313" key="3">
    <source>
        <dbReference type="EMBL" id="KAH0810951.1"/>
    </source>
</evidence>
<evidence type="ECO:0000259" key="2">
    <source>
        <dbReference type="Pfam" id="PF19031"/>
    </source>
</evidence>
<feature type="transmembrane region" description="Helical" evidence="1">
    <location>
        <begin position="870"/>
        <end position="891"/>
    </location>
</feature>
<dbReference type="GO" id="GO:0031267">
    <property type="term" value="F:small GTPase binding"/>
    <property type="evidence" value="ECO:0007669"/>
    <property type="project" value="TreeGrafter"/>
</dbReference>
<sequence length="990" mass="112468">MAKEMMIILVYDSQLLQKEEDDPATAILYFHPTWVSDQQKTALCGQLMGTVHCVKSIFSAPRIVSLQSGKFFVKEYGRYLMRVKAVGTDRNIADWLLEHRAVTMSSLISFFHQDIEKMSRTYDNSTKLSAKLYQLFETYLKYLFLGGNIFSYSPSLKLPKSASNVFLEAIQILQCCQELNYVMGGTLLYHNKVVATQLSSDVTKRIVLTDPYRIKCPAEVPTVNFDLPLGVQLLQVYISSKEYFKLHDEATRSRNMFQYLSSKSIKKLQSKPMSSKEPVISAMKRDQSIIFTAVPEEDSEHQLIIKTEKTSASQNRPKFLNLKSKTTDVEKKPVSSTQFYGQTSVCSTPMTDLSKVIHSKPLSICINANENPKVEDDEEKSSETVNHPYDFDSVLARVPYLKVTSNLYDSKRFSSVFDVREKMKSVSRGVTMKYYNSELQHEYNMCNETTRNEIRVFRTISDPNYPIFRADGTVVSHPFYQDYLTNQMELITTEIKDEKPAKASFDDFDSTLSDFVKSIAAVKKVPDNAVENIEISALPRPRPTREHRKSLTLPLKSLSMDGAEAPTSPVRRHSSGVLLTPLMSKLSSFTFDERSSGFCSRDQTPIFTPTQQPSFPFVFKRPKNRFVQEGNDSALRRCVLFVCGQQDMVVTLLLQDEACASFELLTKLWEICTENLGKLEKQLHHCLETYPVGGAQNDSEPYSYLYLDSDWDTIHRGGPWGSADLGALTYFHRDFQESSNLVEILMSIFGSFEPSRRLSHLSLVAMCSLKVLKILNLVTSTIFILCTIGNVIITTLMLQKKLTRIDQINWGYQIIFLMPFLPYVFGVVFETRELLGPFLVVTIYSTVVNSALSIVIFYVDIGPHNPLELLLAFAFSAILSVTCAILIVLLFQRYTAIVQMKVQEASDFTIDSYSIQRFGSWRCGCFKELFIVCYRCCDGVIYGYQCGKSEVFYHQAANPNAGLPTPADPMSNVPLKAKRRLERDHSIILL</sequence>